<keyword evidence="2" id="KW-1185">Reference proteome</keyword>
<dbReference type="AlphaFoldDB" id="A0A4V2VNM6"/>
<comment type="caution">
    <text evidence="1">The sequence shown here is derived from an EMBL/GenBank/DDBJ whole genome shotgun (WGS) entry which is preliminary data.</text>
</comment>
<reference evidence="1 2" key="1">
    <citation type="submission" date="2019-03" db="EMBL/GenBank/DDBJ databases">
        <title>Genomic Encyclopedia of Type Strains, Phase IV (KMG-IV): sequencing the most valuable type-strain genomes for metagenomic binning, comparative biology and taxonomic classification.</title>
        <authorList>
            <person name="Goeker M."/>
        </authorList>
    </citation>
    <scope>NUCLEOTIDE SEQUENCE [LARGE SCALE GENOMIC DNA]</scope>
    <source>
        <strain evidence="1 2">DSM 654</strain>
    </source>
</reference>
<evidence type="ECO:0000313" key="1">
    <source>
        <dbReference type="EMBL" id="TCU84457.1"/>
    </source>
</evidence>
<gene>
    <name evidence="1" type="ORF">EV671_10533</name>
</gene>
<accession>A0A4V2VNM6</accession>
<evidence type="ECO:0000313" key="2">
    <source>
        <dbReference type="Proteomes" id="UP000295110"/>
    </source>
</evidence>
<dbReference type="Proteomes" id="UP000295110">
    <property type="component" value="Unassembled WGS sequence"/>
</dbReference>
<name>A0A4V2VNM6_ROSSA</name>
<dbReference type="RefSeq" id="WP_132576536.1">
    <property type="nucleotide sequence ID" value="NZ_CBCSGL010000103.1"/>
</dbReference>
<sequence length="80" mass="8899">MTTVQITLPDELAQKAASAGLLSADAMEAMLREQLRRRAGDSLQALWQRLPADELTPEIEQEIVEEVRQVRAQARLRGAS</sequence>
<protein>
    <submittedName>
        <fullName evidence="1">Uncharacterized protein</fullName>
    </submittedName>
</protein>
<organism evidence="1 2">
    <name type="scientific">Roseateles saccharophilus</name>
    <name type="common">Pseudomonas saccharophila</name>
    <dbReference type="NCBI Taxonomy" id="304"/>
    <lineage>
        <taxon>Bacteria</taxon>
        <taxon>Pseudomonadati</taxon>
        <taxon>Pseudomonadota</taxon>
        <taxon>Betaproteobacteria</taxon>
        <taxon>Burkholderiales</taxon>
        <taxon>Sphaerotilaceae</taxon>
        <taxon>Roseateles</taxon>
    </lineage>
</organism>
<dbReference type="EMBL" id="SMBU01000053">
    <property type="protein sequence ID" value="TCU84457.1"/>
    <property type="molecule type" value="Genomic_DNA"/>
</dbReference>
<dbReference type="OrthoDB" id="8912110at2"/>
<proteinExistence type="predicted"/>